<keyword evidence="4 5" id="KW-0472">Membrane</keyword>
<feature type="transmembrane region" description="Helical" evidence="5">
    <location>
        <begin position="258"/>
        <end position="277"/>
    </location>
</feature>
<dbReference type="OrthoDB" id="321830at2"/>
<dbReference type="InterPro" id="IPR037185">
    <property type="entry name" value="EmrE-like"/>
</dbReference>
<feature type="transmembrane region" description="Helical" evidence="5">
    <location>
        <begin position="230"/>
        <end position="252"/>
    </location>
</feature>
<organism evidence="7 8">
    <name type="scientific">Roseovarius atlanticus</name>
    <dbReference type="NCBI Taxonomy" id="1641875"/>
    <lineage>
        <taxon>Bacteria</taxon>
        <taxon>Pseudomonadati</taxon>
        <taxon>Pseudomonadota</taxon>
        <taxon>Alphaproteobacteria</taxon>
        <taxon>Rhodobacterales</taxon>
        <taxon>Roseobacteraceae</taxon>
        <taxon>Roseovarius</taxon>
    </lineage>
</organism>
<evidence type="ECO:0000256" key="1">
    <source>
        <dbReference type="ARBA" id="ARBA00004141"/>
    </source>
</evidence>
<keyword evidence="8" id="KW-1185">Reference proteome</keyword>
<dbReference type="PATRIC" id="fig|1641875.4.peg.3919"/>
<dbReference type="RefSeq" id="WP_057791933.1">
    <property type="nucleotide sequence ID" value="NZ_LAXJ01000007.1"/>
</dbReference>
<evidence type="ECO:0000313" key="7">
    <source>
        <dbReference type="EMBL" id="KRS13012.1"/>
    </source>
</evidence>
<keyword evidence="3 5" id="KW-1133">Transmembrane helix</keyword>
<feature type="transmembrane region" description="Helical" evidence="5">
    <location>
        <begin position="203"/>
        <end position="223"/>
    </location>
</feature>
<dbReference type="PANTHER" id="PTHR32322:SF9">
    <property type="entry name" value="AMINO-ACID METABOLITE EFFLUX PUMP-RELATED"/>
    <property type="match status" value="1"/>
</dbReference>
<dbReference type="Pfam" id="PF00892">
    <property type="entry name" value="EamA"/>
    <property type="match status" value="1"/>
</dbReference>
<evidence type="ECO:0000256" key="2">
    <source>
        <dbReference type="ARBA" id="ARBA00022692"/>
    </source>
</evidence>
<dbReference type="PANTHER" id="PTHR32322">
    <property type="entry name" value="INNER MEMBRANE TRANSPORTER"/>
    <property type="match status" value="1"/>
</dbReference>
<evidence type="ECO:0000256" key="3">
    <source>
        <dbReference type="ARBA" id="ARBA00022989"/>
    </source>
</evidence>
<dbReference type="EMBL" id="LAXJ01000007">
    <property type="protein sequence ID" value="KRS13012.1"/>
    <property type="molecule type" value="Genomic_DNA"/>
</dbReference>
<proteinExistence type="predicted"/>
<evidence type="ECO:0000256" key="5">
    <source>
        <dbReference type="SAM" id="Phobius"/>
    </source>
</evidence>
<evidence type="ECO:0000256" key="4">
    <source>
        <dbReference type="ARBA" id="ARBA00023136"/>
    </source>
</evidence>
<comment type="caution">
    <text evidence="7">The sequence shown here is derived from an EMBL/GenBank/DDBJ whole genome shotgun (WGS) entry which is preliminary data.</text>
</comment>
<gene>
    <name evidence="7" type="ORF">XM53_07595</name>
</gene>
<dbReference type="SUPFAM" id="SSF103481">
    <property type="entry name" value="Multidrug resistance efflux transporter EmrE"/>
    <property type="match status" value="2"/>
</dbReference>
<feature type="transmembrane region" description="Helical" evidence="5">
    <location>
        <begin position="36"/>
        <end position="54"/>
    </location>
</feature>
<evidence type="ECO:0000259" key="6">
    <source>
        <dbReference type="Pfam" id="PF00892"/>
    </source>
</evidence>
<feature type="transmembrane region" description="Helical" evidence="5">
    <location>
        <begin position="143"/>
        <end position="162"/>
    </location>
</feature>
<dbReference type="Proteomes" id="UP000051295">
    <property type="component" value="Unassembled WGS sequence"/>
</dbReference>
<dbReference type="STRING" id="1641875.XM53_07595"/>
<evidence type="ECO:0000313" key="8">
    <source>
        <dbReference type="Proteomes" id="UP000051295"/>
    </source>
</evidence>
<comment type="subcellular location">
    <subcellularLocation>
        <location evidence="1">Membrane</location>
        <topology evidence="1">Multi-pass membrane protein</topology>
    </subcellularLocation>
</comment>
<feature type="transmembrane region" description="Helical" evidence="5">
    <location>
        <begin position="92"/>
        <end position="110"/>
    </location>
</feature>
<dbReference type="InterPro" id="IPR050638">
    <property type="entry name" value="AA-Vitamin_Transporters"/>
</dbReference>
<feature type="domain" description="EamA" evidence="6">
    <location>
        <begin position="148"/>
        <end position="276"/>
    </location>
</feature>
<dbReference type="InterPro" id="IPR000620">
    <property type="entry name" value="EamA_dom"/>
</dbReference>
<keyword evidence="2 5" id="KW-0812">Transmembrane</keyword>
<feature type="transmembrane region" description="Helical" evidence="5">
    <location>
        <begin position="66"/>
        <end position="86"/>
    </location>
</feature>
<dbReference type="AlphaFoldDB" id="A0A0T5NVS6"/>
<protein>
    <submittedName>
        <fullName evidence="7">Membrane protein</fullName>
    </submittedName>
</protein>
<dbReference type="GO" id="GO:0016020">
    <property type="term" value="C:membrane"/>
    <property type="evidence" value="ECO:0007669"/>
    <property type="project" value="UniProtKB-SubCell"/>
</dbReference>
<feature type="transmembrane region" description="Helical" evidence="5">
    <location>
        <begin position="174"/>
        <end position="191"/>
    </location>
</feature>
<feature type="transmembrane region" description="Helical" evidence="5">
    <location>
        <begin position="119"/>
        <end position="137"/>
    </location>
</feature>
<name>A0A0T5NVS6_9RHOB</name>
<reference evidence="7 8" key="1">
    <citation type="submission" date="2015-04" db="EMBL/GenBank/DDBJ databases">
        <title>The draft genome sequence of Roseovarius sp.R12b.</title>
        <authorList>
            <person name="Li G."/>
            <person name="Lai Q."/>
            <person name="Shao Z."/>
            <person name="Yan P."/>
        </authorList>
    </citation>
    <scope>NUCLEOTIDE SEQUENCE [LARGE SCALE GENOMIC DNA]</scope>
    <source>
        <strain evidence="7 8">R12B</strain>
    </source>
</reference>
<accession>A0A0T5NVS6</accession>
<sequence>MRLFLLTALTMVAFAANSILNRLALAGGHIDAVPFGAIRLVAGAAMLAGLCIVLRGGLRLGGPARVAGVVSLLVYMYGFSLAYTALDAGLGALILFGMVQITMFAAALLTRESLPARRWIGAALALSGLAWLMWPGAGTPVSPAHGALMALAGIGWGVYSLAGRKSKDALQATAANFTLAAPFGLLAWLALPSPADAAPLTTYGILLAIVAGAVTSGLGYALWYTVLPALAASVAAVAQLTVPIIALLGGILILNESLTVQIVLSSALVLGGVALSMPRRRKT</sequence>